<keyword evidence="6 8" id="KW-0067">ATP-binding</keyword>
<feature type="domain" description="Aspartate/glutamate/uridylate kinase" evidence="9">
    <location>
        <begin position="1"/>
        <end position="251"/>
    </location>
</feature>
<comment type="similarity">
    <text evidence="8">Belongs to the acetylglutamate kinase family. LysZ subfamily.</text>
</comment>
<organism evidence="10 11">
    <name type="scientific">Halosimplex pelagicum</name>
    <dbReference type="NCBI Taxonomy" id="869886"/>
    <lineage>
        <taxon>Archaea</taxon>
        <taxon>Methanobacteriati</taxon>
        <taxon>Methanobacteriota</taxon>
        <taxon>Stenosarchaea group</taxon>
        <taxon>Halobacteria</taxon>
        <taxon>Halobacteriales</taxon>
        <taxon>Haloarculaceae</taxon>
        <taxon>Halosimplex</taxon>
    </lineage>
</organism>
<keyword evidence="2 8" id="KW-0028">Amino-acid biosynthesis</keyword>
<dbReference type="SUPFAM" id="SSF53633">
    <property type="entry name" value="Carbamate kinase-like"/>
    <property type="match status" value="1"/>
</dbReference>
<keyword evidence="4 8" id="KW-0547">Nucleotide-binding</keyword>
<dbReference type="EC" id="2.7.2.17" evidence="8"/>
<dbReference type="GO" id="GO:0019878">
    <property type="term" value="P:lysine biosynthetic process via aminoadipic acid"/>
    <property type="evidence" value="ECO:0007669"/>
    <property type="project" value="UniProtKB-UniRule"/>
</dbReference>
<dbReference type="GO" id="GO:0005524">
    <property type="term" value="F:ATP binding"/>
    <property type="evidence" value="ECO:0007669"/>
    <property type="project" value="UniProtKB-KW"/>
</dbReference>
<dbReference type="GeneID" id="56081790"/>
<dbReference type="NCBIfam" id="NF010661">
    <property type="entry name" value="PRK14058.1-3"/>
    <property type="match status" value="1"/>
</dbReference>
<comment type="catalytic activity">
    <reaction evidence="8">
        <text>[amino-group carrier protein]-C-terminal-N-(1,4-dicarboxybutan-1-yl)-L-glutamine + ATP = [amino-group carrier protein]-C-terminal-N-(1-carboxy-5-phosphooxy-5-oxopentan-1-yl)-L-glutamine + ADP</text>
        <dbReference type="Rhea" id="RHEA:41944"/>
        <dbReference type="Rhea" id="RHEA-COMP:9694"/>
        <dbReference type="Rhea" id="RHEA-COMP:9712"/>
        <dbReference type="ChEBI" id="CHEBI:30616"/>
        <dbReference type="ChEBI" id="CHEBI:78499"/>
        <dbReference type="ChEBI" id="CHEBI:78503"/>
        <dbReference type="ChEBI" id="CHEBI:456216"/>
        <dbReference type="EC" id="2.7.2.17"/>
    </reaction>
</comment>
<feature type="site" description="Transition state stabilizer" evidence="8">
    <location>
        <position position="232"/>
    </location>
</feature>
<evidence type="ECO:0000256" key="5">
    <source>
        <dbReference type="ARBA" id="ARBA00022777"/>
    </source>
</evidence>
<reference evidence="10 11" key="1">
    <citation type="submission" date="2020-07" db="EMBL/GenBank/DDBJ databases">
        <title>Halosimplex litoreum sp. nov. and Halosimplex rubrum sp. nov., isolated from different salt environments.</title>
        <authorList>
            <person name="Cui H."/>
        </authorList>
    </citation>
    <scope>NUCLEOTIDE SEQUENCE [LARGE SCALE GENOMIC DNA]</scope>
    <source>
        <strain evidence="10 11">R2</strain>
    </source>
</reference>
<dbReference type="PANTHER" id="PTHR23342">
    <property type="entry name" value="N-ACETYLGLUTAMATE SYNTHASE"/>
    <property type="match status" value="1"/>
</dbReference>
<keyword evidence="5 8" id="KW-0418">Kinase</keyword>
<keyword evidence="3 8" id="KW-0808">Transferase</keyword>
<dbReference type="Gene3D" id="3.40.1160.10">
    <property type="entry name" value="Acetylglutamate kinase-like"/>
    <property type="match status" value="1"/>
</dbReference>
<keyword evidence="8" id="KW-0055">Arginine biosynthesis</keyword>
<feature type="binding site" evidence="8">
    <location>
        <position position="65"/>
    </location>
    <ligand>
        <name>substrate</name>
    </ligand>
</feature>
<dbReference type="KEGG" id="hpel:HZS54_04335"/>
<evidence type="ECO:0000256" key="8">
    <source>
        <dbReference type="HAMAP-Rule" id="MF_02082"/>
    </source>
</evidence>
<dbReference type="AlphaFoldDB" id="A0A7D5TA08"/>
<comment type="caution">
    <text evidence="8">Lacks conserved residue(s) required for the propagation of feature annotation.</text>
</comment>
<keyword evidence="1 8" id="KW-0963">Cytoplasm</keyword>
<evidence type="ECO:0000256" key="4">
    <source>
        <dbReference type="ARBA" id="ARBA00022741"/>
    </source>
</evidence>
<keyword evidence="11" id="KW-1185">Reference proteome</keyword>
<sequence>MTTVVKIGGARAVDPAGALADVASLREDGESVAVVHGGSTAVDETLERLGIEPEYVETPSGVVGRFTDAETMEVFEMVFGHLNTQLVAGLQSQGVDAVGLNGVDGKLLYGPRKSAVRVMEDGTRKIKRGDHSGTIKQVNADLLETLFADGYTPVASPPMAGKDDEEVVPVNTDADRSAAHIAGAVGATLVLLTDVEGIYEDPDDPETLIESVETADDWGGLEDAAEGFMERKVMAIEEAIEGGAEEVVVADANADDPILSALDGGGTHVYASALSDTADGHADTTEEDSQ</sequence>
<dbReference type="GO" id="GO:0005737">
    <property type="term" value="C:cytoplasm"/>
    <property type="evidence" value="ECO:0007669"/>
    <property type="project" value="UniProtKB-SubCell"/>
</dbReference>
<evidence type="ECO:0000313" key="10">
    <source>
        <dbReference type="EMBL" id="QLH80913.1"/>
    </source>
</evidence>
<feature type="binding site" evidence="8">
    <location>
        <position position="171"/>
    </location>
    <ligand>
        <name>substrate</name>
    </ligand>
</feature>
<evidence type="ECO:0000313" key="11">
    <source>
        <dbReference type="Proteomes" id="UP000509346"/>
    </source>
</evidence>
<dbReference type="InterPro" id="IPR004662">
    <property type="entry name" value="AcgluKinase_fam"/>
</dbReference>
<comment type="subcellular location">
    <subcellularLocation>
        <location evidence="8">Cytoplasm</location>
    </subcellularLocation>
</comment>
<dbReference type="EC" id="2.7.2.19" evidence="8"/>
<dbReference type="GO" id="GO:0003991">
    <property type="term" value="F:acetylglutamate kinase activity"/>
    <property type="evidence" value="ECO:0007669"/>
    <property type="project" value="TreeGrafter"/>
</dbReference>
<feature type="site" description="Transition state stabilizer" evidence="8">
    <location>
        <position position="6"/>
    </location>
</feature>
<dbReference type="EMBL" id="CP058909">
    <property type="protein sequence ID" value="QLH80913.1"/>
    <property type="molecule type" value="Genomic_DNA"/>
</dbReference>
<dbReference type="InterPro" id="IPR001048">
    <property type="entry name" value="Asp/Glu/Uridylate_kinase"/>
</dbReference>
<dbReference type="PANTHER" id="PTHR23342:SF20">
    <property type="entry name" value="[LYSW]-AMINOADIPATE KINASE"/>
    <property type="match status" value="1"/>
</dbReference>
<dbReference type="Proteomes" id="UP000509346">
    <property type="component" value="Chromosome"/>
</dbReference>
<dbReference type="InterPro" id="IPR037529">
    <property type="entry name" value="LysZ"/>
</dbReference>
<keyword evidence="7 8" id="KW-0457">Lysine biosynthesis</keyword>
<dbReference type="InterPro" id="IPR036393">
    <property type="entry name" value="AceGlu_kinase-like_sf"/>
</dbReference>
<dbReference type="Pfam" id="PF00696">
    <property type="entry name" value="AA_kinase"/>
    <property type="match status" value="1"/>
</dbReference>
<evidence type="ECO:0000256" key="3">
    <source>
        <dbReference type="ARBA" id="ARBA00022679"/>
    </source>
</evidence>
<dbReference type="CDD" id="cd04251">
    <property type="entry name" value="AAK_NAGK-UC"/>
    <property type="match status" value="1"/>
</dbReference>
<gene>
    <name evidence="8" type="primary">lysZ</name>
    <name evidence="10" type="ORF">HZS54_04335</name>
</gene>
<dbReference type="NCBIfam" id="NF010659">
    <property type="entry name" value="PRK14058.1-1"/>
    <property type="match status" value="1"/>
</dbReference>
<dbReference type="OrthoDB" id="6816at2157"/>
<comment type="function">
    <text evidence="8">Involved in both the arginine and lysine biosynthetic pathways. Phosphorylates the LysW-bound precursors glutamate (for arginine biosynthesis), respectively alpha-aminoadipate (for lysine biosynthesis).</text>
</comment>
<evidence type="ECO:0000256" key="1">
    <source>
        <dbReference type="ARBA" id="ARBA00022490"/>
    </source>
</evidence>
<protein>
    <recommendedName>
        <fullName evidence="8">Putative [LysW]-aminoadipate/[LysW]-glutamate kinase</fullName>
        <ecNumber evidence="8">2.7.2.17</ecNumber>
        <ecNumber evidence="8">2.7.2.19</ecNumber>
    </recommendedName>
</protein>
<evidence type="ECO:0000259" key="9">
    <source>
        <dbReference type="Pfam" id="PF00696"/>
    </source>
</evidence>
<name>A0A7D5TA08_9EURY</name>
<dbReference type="RefSeq" id="WP_179920729.1">
    <property type="nucleotide sequence ID" value="NZ_CP058909.1"/>
</dbReference>
<evidence type="ECO:0000256" key="2">
    <source>
        <dbReference type="ARBA" id="ARBA00022605"/>
    </source>
</evidence>
<comment type="pathway">
    <text evidence="8">Amino-acid biosynthesis; L-lysine biosynthesis via AAA pathway; L-lysine from L-alpha-aminoadipate (Thermus route): step 2/5.</text>
</comment>
<dbReference type="NCBIfam" id="TIGR00761">
    <property type="entry name" value="argB"/>
    <property type="match status" value="1"/>
</dbReference>
<accession>A0A7D5TA08</accession>
<dbReference type="UniPathway" id="UPA00068"/>
<dbReference type="GO" id="GO:0042450">
    <property type="term" value="P:L-arginine biosynthetic process via ornithine"/>
    <property type="evidence" value="ECO:0007669"/>
    <property type="project" value="UniProtKB-UniRule"/>
</dbReference>
<comment type="pathway">
    <text evidence="8">Amino-acid biosynthesis; L-arginine biosynthesis.</text>
</comment>
<proteinExistence type="inferred from homology"/>
<dbReference type="PIRSF" id="PIRSF000728">
    <property type="entry name" value="NAGK"/>
    <property type="match status" value="1"/>
</dbReference>
<evidence type="ECO:0000256" key="7">
    <source>
        <dbReference type="ARBA" id="ARBA00023154"/>
    </source>
</evidence>
<comment type="catalytic activity">
    <reaction evidence="8">
        <text>[amino-group carrier protein]-C-terminal-gamma-(L-glutamyl)-L-glutamate + ATP = [amino-group carrier protein]-C-terminal-gamma-(5-phospho-L-glutamyl)-L-glutamate + ADP</text>
        <dbReference type="Rhea" id="RHEA:52632"/>
        <dbReference type="Rhea" id="RHEA-COMP:13311"/>
        <dbReference type="Rhea" id="RHEA-COMP:13313"/>
        <dbReference type="ChEBI" id="CHEBI:30616"/>
        <dbReference type="ChEBI" id="CHEBI:136714"/>
        <dbReference type="ChEBI" id="CHEBI:136717"/>
        <dbReference type="ChEBI" id="CHEBI:456216"/>
        <dbReference type="EC" id="2.7.2.19"/>
    </reaction>
</comment>
<dbReference type="UniPathway" id="UPA00033">
    <property type="reaction ID" value="UER00036"/>
</dbReference>
<dbReference type="HAMAP" id="MF_02082">
    <property type="entry name" value="LysZ"/>
    <property type="match status" value="1"/>
</dbReference>
<evidence type="ECO:0000256" key="6">
    <source>
        <dbReference type="ARBA" id="ARBA00022840"/>
    </source>
</evidence>